<dbReference type="PROSITE" id="PS50240">
    <property type="entry name" value="TRYPSIN_DOM"/>
    <property type="match status" value="1"/>
</dbReference>
<dbReference type="SMART" id="SM00130">
    <property type="entry name" value="KR"/>
    <property type="match status" value="1"/>
</dbReference>
<keyword evidence="8 12" id="KW-0720">Serine protease</keyword>
<feature type="domain" description="Kringle" evidence="14">
    <location>
        <begin position="316"/>
        <end position="398"/>
    </location>
</feature>
<evidence type="ECO:0000256" key="3">
    <source>
        <dbReference type="ARBA" id="ARBA00022536"/>
    </source>
</evidence>
<dbReference type="SUPFAM" id="SSF57440">
    <property type="entry name" value="Kringle-like"/>
    <property type="match status" value="1"/>
</dbReference>
<dbReference type="Pfam" id="PF00051">
    <property type="entry name" value="Kringle"/>
    <property type="match status" value="1"/>
</dbReference>
<dbReference type="Ensembl" id="ENSACDT00005011357.1">
    <property type="protein sequence ID" value="ENSACDP00005009447.1"/>
    <property type="gene ID" value="ENSACDG00005006898.1"/>
</dbReference>
<dbReference type="InterPro" id="IPR018114">
    <property type="entry name" value="TRYPSIN_HIS"/>
</dbReference>
<dbReference type="PANTHER" id="PTHR24264">
    <property type="entry name" value="TRYPSIN-RELATED"/>
    <property type="match status" value="1"/>
</dbReference>
<evidence type="ECO:0000256" key="8">
    <source>
        <dbReference type="ARBA" id="ARBA00022825"/>
    </source>
</evidence>
<dbReference type="InterPro" id="IPR000742">
    <property type="entry name" value="EGF"/>
</dbReference>
<sequence>MPTRFSSPKHRLAKRWGMLASMGALCGTCPMAWRGHCALRGALWARRSAALPLPAAEVLGIKAARQRKPLLLARPHALRVAATHASCPCLQGPPPPNGKAPVSHCPKHPGRSQHLQLPPAAVARPWLGTATCRGGLVAVVTPPRVHSLLLPADEAADDYEYYDEHTQAEEDLFHQTQTSEDPDWFEEFFGYSDTQQADPCSSDPCKNNGWCEKRGSSFRCVCPKPYTGTTCEKVKDMCLEKSCVRGDCLVTLTPPYSQCSCSHPYKLPDCHRASSQCRPNPCKNGGTCIRHRIRSKFTCKCPEPFRGRFCEIGLDDCYEEDSLGYRGRVNQAENGKTCLHWNSHLLLDLPVNAFMEDADSYGIGEHNFCRNPDEDQKPWCYIRKNNKVEWDFCDVSPCSGTAQESQWPTDSLADPSGTNSIFKTCGQPEGQRALKRIYAGVKTTAGKHPWMVSLQRKTSRRSTHFCGGVLIKSCWVLTAGHCLTEPAENLQVVLGKQDLKKREHQEQIFDVEKIIVHHKYTEKGGVPHNDIALLKLKPVDGHCAVETKYVKTVCLPNFYFPVGTDCFISGWGATETDDISHQLLDANVKLISQKQCNAPRAYDQLLDESMFCAGNLQRPRADSCQGDSGGPLTCVENGSYYVYGLVSWGDQCGLKNKPGVYTQVTTFLSWIKSKTRSESRSLQ</sequence>
<dbReference type="Gene3D" id="2.40.10.10">
    <property type="entry name" value="Trypsin-like serine proteases"/>
    <property type="match status" value="1"/>
</dbReference>
<dbReference type="CDD" id="cd00108">
    <property type="entry name" value="KR"/>
    <property type="match status" value="1"/>
</dbReference>
<dbReference type="PROSITE" id="PS50026">
    <property type="entry name" value="EGF_3"/>
    <property type="match status" value="2"/>
</dbReference>
<dbReference type="SUPFAM" id="SSF50494">
    <property type="entry name" value="Trypsin-like serine proteases"/>
    <property type="match status" value="1"/>
</dbReference>
<dbReference type="InterPro" id="IPR050127">
    <property type="entry name" value="Serine_Proteases_S1"/>
</dbReference>
<evidence type="ECO:0000256" key="12">
    <source>
        <dbReference type="RuleBase" id="RU363034"/>
    </source>
</evidence>
<dbReference type="InterPro" id="IPR000001">
    <property type="entry name" value="Kringle"/>
</dbReference>
<dbReference type="CDD" id="cd00190">
    <property type="entry name" value="Tryp_SPc"/>
    <property type="match status" value="1"/>
</dbReference>
<dbReference type="PROSITE" id="PS01186">
    <property type="entry name" value="EGF_2"/>
    <property type="match status" value="3"/>
</dbReference>
<dbReference type="InterPro" id="IPR038178">
    <property type="entry name" value="Kringle_sf"/>
</dbReference>
<dbReference type="SMART" id="SM00179">
    <property type="entry name" value="EGF_CA"/>
    <property type="match status" value="2"/>
</dbReference>
<keyword evidence="6" id="KW-0732">Signal</keyword>
<dbReference type="FunFam" id="2.10.25.10:FF:000463">
    <property type="entry name" value="hyaluronan-binding protein 2"/>
    <property type="match status" value="1"/>
</dbReference>
<dbReference type="Gene3D" id="2.40.20.10">
    <property type="entry name" value="Plasminogen Kringle 4"/>
    <property type="match status" value="1"/>
</dbReference>
<protein>
    <submittedName>
        <fullName evidence="16">Hyaluronan binding protein 2</fullName>
    </submittedName>
</protein>
<evidence type="ECO:0000259" key="13">
    <source>
        <dbReference type="PROSITE" id="PS50026"/>
    </source>
</evidence>
<dbReference type="PRINTS" id="PR00018">
    <property type="entry name" value="KRINGLE"/>
</dbReference>
<reference evidence="16" key="1">
    <citation type="submission" date="2025-08" db="UniProtKB">
        <authorList>
            <consortium name="Ensembl"/>
        </authorList>
    </citation>
    <scope>IDENTIFICATION</scope>
</reference>
<dbReference type="SMART" id="SM00181">
    <property type="entry name" value="EGF"/>
    <property type="match status" value="3"/>
</dbReference>
<feature type="disulfide bond" evidence="10">
    <location>
        <begin position="301"/>
        <end position="310"/>
    </location>
</feature>
<dbReference type="GO" id="GO:0005509">
    <property type="term" value="F:calcium ion binding"/>
    <property type="evidence" value="ECO:0007669"/>
    <property type="project" value="InterPro"/>
</dbReference>
<dbReference type="InterPro" id="IPR033116">
    <property type="entry name" value="TRYPSIN_SER"/>
</dbReference>
<evidence type="ECO:0000256" key="6">
    <source>
        <dbReference type="ARBA" id="ARBA00022729"/>
    </source>
</evidence>
<evidence type="ECO:0000313" key="17">
    <source>
        <dbReference type="Proteomes" id="UP000694521"/>
    </source>
</evidence>
<name>A0A8B9IHT5_ANSCY</name>
<evidence type="ECO:0000256" key="10">
    <source>
        <dbReference type="PROSITE-ProRule" id="PRU00076"/>
    </source>
</evidence>
<evidence type="ECO:0000256" key="11">
    <source>
        <dbReference type="PROSITE-ProRule" id="PRU00121"/>
    </source>
</evidence>
<dbReference type="InterPro" id="IPR018056">
    <property type="entry name" value="Kringle_CS"/>
</dbReference>
<dbReference type="PRINTS" id="PR00722">
    <property type="entry name" value="CHYMOTRYPSIN"/>
</dbReference>
<keyword evidence="17" id="KW-1185">Reference proteome</keyword>
<feature type="disulfide bond" evidence="10">
    <location>
        <begin position="222"/>
        <end position="231"/>
    </location>
</feature>
<evidence type="ECO:0000256" key="7">
    <source>
        <dbReference type="ARBA" id="ARBA00022801"/>
    </source>
</evidence>
<keyword evidence="9 10" id="KW-1015">Disulfide bond</keyword>
<dbReference type="SMART" id="SM00020">
    <property type="entry name" value="Tryp_SPc"/>
    <property type="match status" value="1"/>
</dbReference>
<evidence type="ECO:0000256" key="5">
    <source>
        <dbReference type="ARBA" id="ARBA00022670"/>
    </source>
</evidence>
<dbReference type="InterPro" id="IPR009003">
    <property type="entry name" value="Peptidase_S1_PA"/>
</dbReference>
<accession>A0A8B9IHT5</accession>
<evidence type="ECO:0000259" key="15">
    <source>
        <dbReference type="PROSITE" id="PS50240"/>
    </source>
</evidence>
<dbReference type="InterPro" id="IPR001881">
    <property type="entry name" value="EGF-like_Ca-bd_dom"/>
</dbReference>
<dbReference type="PROSITE" id="PS00134">
    <property type="entry name" value="TRYPSIN_HIS"/>
    <property type="match status" value="1"/>
</dbReference>
<dbReference type="FunFam" id="2.40.20.10:FF:000001">
    <property type="entry name" value="Urokinase-type plasminogen activator"/>
    <property type="match status" value="1"/>
</dbReference>
<feature type="domain" description="EGF-like" evidence="13">
    <location>
        <begin position="273"/>
        <end position="311"/>
    </location>
</feature>
<dbReference type="PANTHER" id="PTHR24264:SF40">
    <property type="entry name" value="HYALURONAN-BINDING PROTEIN 2"/>
    <property type="match status" value="1"/>
</dbReference>
<keyword evidence="3 10" id="KW-0245">EGF-like domain</keyword>
<dbReference type="GO" id="GO:0004252">
    <property type="term" value="F:serine-type endopeptidase activity"/>
    <property type="evidence" value="ECO:0007669"/>
    <property type="project" value="InterPro"/>
</dbReference>
<dbReference type="Proteomes" id="UP000694521">
    <property type="component" value="Unplaced"/>
</dbReference>
<feature type="disulfide bond" evidence="10">
    <location>
        <begin position="282"/>
        <end position="299"/>
    </location>
</feature>
<evidence type="ECO:0000313" key="16">
    <source>
        <dbReference type="Ensembl" id="ENSACDP00005009447.1"/>
    </source>
</evidence>
<dbReference type="InterPro" id="IPR013806">
    <property type="entry name" value="Kringle-like"/>
</dbReference>
<keyword evidence="5 12" id="KW-0645">Protease</keyword>
<dbReference type="Pfam" id="PF00089">
    <property type="entry name" value="Trypsin"/>
    <property type="match status" value="1"/>
</dbReference>
<evidence type="ECO:0000256" key="2">
    <source>
        <dbReference type="ARBA" id="ARBA00022525"/>
    </source>
</evidence>
<dbReference type="PROSITE" id="PS00135">
    <property type="entry name" value="TRYPSIN_SER"/>
    <property type="match status" value="1"/>
</dbReference>
<dbReference type="PROSITE" id="PS00021">
    <property type="entry name" value="KRINGLE_1"/>
    <property type="match status" value="1"/>
</dbReference>
<dbReference type="PROSITE" id="PS00022">
    <property type="entry name" value="EGF_1"/>
    <property type="match status" value="2"/>
</dbReference>
<dbReference type="FunFam" id="2.10.25.10:FF:000651">
    <property type="entry name" value="neurogenic locus notch homolog protein 4 isoform X1"/>
    <property type="match status" value="1"/>
</dbReference>
<dbReference type="PROSITE" id="PS50070">
    <property type="entry name" value="KRINGLE_2"/>
    <property type="match status" value="1"/>
</dbReference>
<dbReference type="InterPro" id="IPR001314">
    <property type="entry name" value="Peptidase_S1A"/>
</dbReference>
<dbReference type="SUPFAM" id="SSF57196">
    <property type="entry name" value="EGF/Laminin"/>
    <property type="match status" value="1"/>
</dbReference>
<feature type="domain" description="EGF-like" evidence="13">
    <location>
        <begin position="196"/>
        <end position="232"/>
    </location>
</feature>
<dbReference type="InterPro" id="IPR043504">
    <property type="entry name" value="Peptidase_S1_PA_chymotrypsin"/>
</dbReference>
<dbReference type="Pfam" id="PF00008">
    <property type="entry name" value="EGF"/>
    <property type="match status" value="2"/>
</dbReference>
<proteinExistence type="predicted"/>
<evidence type="ECO:0000256" key="1">
    <source>
        <dbReference type="ARBA" id="ARBA00004613"/>
    </source>
</evidence>
<dbReference type="GO" id="GO:0005615">
    <property type="term" value="C:extracellular space"/>
    <property type="evidence" value="ECO:0007669"/>
    <property type="project" value="TreeGrafter"/>
</dbReference>
<dbReference type="InterPro" id="IPR001254">
    <property type="entry name" value="Trypsin_dom"/>
</dbReference>
<comment type="subcellular location">
    <subcellularLocation>
        <location evidence="1">Secreted</location>
    </subcellularLocation>
</comment>
<comment type="caution">
    <text evidence="10">Lacks conserved residue(s) required for the propagation of feature annotation.</text>
</comment>
<dbReference type="AlphaFoldDB" id="A0A8B9IHT5"/>
<evidence type="ECO:0000256" key="9">
    <source>
        <dbReference type="ARBA" id="ARBA00023157"/>
    </source>
</evidence>
<keyword evidence="7 12" id="KW-0378">Hydrolase</keyword>
<dbReference type="FunFam" id="2.40.10.10:FF:000069">
    <property type="entry name" value="Hyaluronan-binding protein 2"/>
    <property type="match status" value="1"/>
</dbReference>
<feature type="domain" description="Peptidase S1" evidence="15">
    <location>
        <begin position="437"/>
        <end position="676"/>
    </location>
</feature>
<keyword evidence="4 11" id="KW-0420">Kringle</keyword>
<reference evidence="16" key="2">
    <citation type="submission" date="2025-09" db="UniProtKB">
        <authorList>
            <consortium name="Ensembl"/>
        </authorList>
    </citation>
    <scope>IDENTIFICATION</scope>
</reference>
<keyword evidence="2" id="KW-0964">Secreted</keyword>
<dbReference type="CDD" id="cd00054">
    <property type="entry name" value="EGF_CA"/>
    <property type="match status" value="2"/>
</dbReference>
<dbReference type="Gene3D" id="2.10.25.10">
    <property type="entry name" value="Laminin"/>
    <property type="match status" value="2"/>
</dbReference>
<dbReference type="GO" id="GO:0006508">
    <property type="term" value="P:proteolysis"/>
    <property type="evidence" value="ECO:0007669"/>
    <property type="project" value="UniProtKB-KW"/>
</dbReference>
<evidence type="ECO:0000256" key="4">
    <source>
        <dbReference type="ARBA" id="ARBA00022572"/>
    </source>
</evidence>
<evidence type="ECO:0000259" key="14">
    <source>
        <dbReference type="PROSITE" id="PS50070"/>
    </source>
</evidence>
<organism evidence="16 17">
    <name type="scientific">Anser cygnoides</name>
    <name type="common">Swan goose</name>
    <dbReference type="NCBI Taxonomy" id="8845"/>
    <lineage>
        <taxon>Eukaryota</taxon>
        <taxon>Metazoa</taxon>
        <taxon>Chordata</taxon>
        <taxon>Craniata</taxon>
        <taxon>Vertebrata</taxon>
        <taxon>Euteleostomi</taxon>
        <taxon>Archelosauria</taxon>
        <taxon>Archosauria</taxon>
        <taxon>Dinosauria</taxon>
        <taxon>Saurischia</taxon>
        <taxon>Theropoda</taxon>
        <taxon>Coelurosauria</taxon>
        <taxon>Aves</taxon>
        <taxon>Neognathae</taxon>
        <taxon>Galloanserae</taxon>
        <taxon>Anseriformes</taxon>
        <taxon>Anatidae</taxon>
        <taxon>Anserinae</taxon>
        <taxon>Anser</taxon>
    </lineage>
</organism>